<proteinExistence type="predicted"/>
<evidence type="ECO:0000313" key="1">
    <source>
        <dbReference type="EMBL" id="BAD87824.1"/>
    </source>
</evidence>
<protein>
    <submittedName>
        <fullName evidence="1">Uncharacterized protein</fullName>
    </submittedName>
</protein>
<sequence length="121" mass="12942">MRPPTVALGFGVFPRDDASSSSSYEYGVVVYRRSPTTCTGSSTVGWPMESGGVRGEGSESELKICIEVLSAVAITYFRRCSSRGHLVIPAPPITTTLVLRTVLDLPVTLLPATTGVYWSTV</sequence>
<organism evidence="1">
    <name type="scientific">Oryza sativa subsp. japonica</name>
    <name type="common">Rice</name>
    <dbReference type="NCBI Taxonomy" id="39947"/>
    <lineage>
        <taxon>Eukaryota</taxon>
        <taxon>Viridiplantae</taxon>
        <taxon>Streptophyta</taxon>
        <taxon>Embryophyta</taxon>
        <taxon>Tracheophyta</taxon>
        <taxon>Spermatophyta</taxon>
        <taxon>Magnoliopsida</taxon>
        <taxon>Liliopsida</taxon>
        <taxon>Poales</taxon>
        <taxon>Poaceae</taxon>
        <taxon>BOP clade</taxon>
        <taxon>Oryzoideae</taxon>
        <taxon>Oryzeae</taxon>
        <taxon>Oryzinae</taxon>
        <taxon>Oryza</taxon>
        <taxon>Oryza sativa</taxon>
    </lineage>
</organism>
<accession>Q5JL43</accession>
<dbReference type="AlphaFoldDB" id="Q5JL43"/>
<reference evidence="1" key="1">
    <citation type="journal article" date="2002" name="Nature">
        <title>The genome sequence and structure of rice chromosome 1.</title>
        <authorList>
            <person name="Sasaki T."/>
            <person name="Matsumoto T."/>
            <person name="Yamamoto K."/>
            <person name="Sakata K."/>
            <person name="Baba T."/>
            <person name="Katayose Y."/>
            <person name="Wu J."/>
            <person name="Niimura Y."/>
            <person name="Cheng Z."/>
            <person name="Nagamura Y."/>
            <person name="Antonio B.A."/>
            <person name="Kanamori H."/>
            <person name="Hosokawa S."/>
            <person name="Masukawa M."/>
            <person name="Arikawa K."/>
            <person name="Chiden Y."/>
            <person name="Hayashi M."/>
            <person name="Okamoto M."/>
            <person name="Ando T."/>
            <person name="Aoki H."/>
            <person name="Arita K."/>
            <person name="Hamada M."/>
            <person name="Harada C."/>
            <person name="Hijishita S."/>
            <person name="Honda M."/>
            <person name="Ichikawa Y."/>
            <person name="Idonuma A."/>
            <person name="Iijima M."/>
            <person name="Ikeda M."/>
            <person name="Ikeno M."/>
            <person name="Itoh S."/>
            <person name="Itoh T."/>
            <person name="Itoh Y."/>
            <person name="Itoh Y."/>
            <person name="Iwabuchi A."/>
            <person name="Kamiya K."/>
            <person name="Karasawa W."/>
            <person name="Katagiri S."/>
            <person name="Kikuta A."/>
            <person name="Kobayashi N."/>
            <person name="Kono I."/>
            <person name="Machita K."/>
            <person name="Maehara T."/>
            <person name="Mizuno H."/>
            <person name="Mizubayashi T."/>
            <person name="Mukai Y."/>
            <person name="Nagasaki H."/>
            <person name="Nakashima M."/>
            <person name="Nakama Y."/>
            <person name="Nakamichi Y."/>
            <person name="Nakamura M."/>
            <person name="Namiki N."/>
            <person name="Negishi M."/>
            <person name="Ohta I."/>
            <person name="Ono N."/>
            <person name="Saji S."/>
            <person name="Sakai K."/>
            <person name="Shibata M."/>
            <person name="Shimokawa T."/>
            <person name="Shomura A."/>
            <person name="Song J."/>
            <person name="Takazaki Y."/>
            <person name="Terasawa K."/>
            <person name="Tsuji K."/>
            <person name="Waki K."/>
            <person name="Yamagata H."/>
            <person name="Yamane H."/>
            <person name="Yoshiki S."/>
            <person name="Yoshihara R."/>
            <person name="Yukawa K."/>
            <person name="Zhong H."/>
            <person name="Iwama H."/>
            <person name="Endo T."/>
            <person name="Ito H."/>
            <person name="Hahn J.H."/>
            <person name="Kim H.I."/>
            <person name="Eun M.Y."/>
            <person name="Yano M."/>
            <person name="Jiang J."/>
            <person name="Gojobori T."/>
        </authorList>
    </citation>
    <scope>NUCLEOTIDE SEQUENCE [LARGE SCALE GENOMIC DNA]</scope>
</reference>
<name>Q5JL43_ORYSJ</name>
<gene>
    <name evidence="1" type="primary">P0682B08.17</name>
</gene>
<dbReference type="Proteomes" id="UP000817658">
    <property type="component" value="Chromosome 1"/>
</dbReference>
<dbReference type="EMBL" id="AP003578">
    <property type="protein sequence ID" value="BAD87824.1"/>
    <property type="molecule type" value="Genomic_DNA"/>
</dbReference>